<dbReference type="Gene3D" id="3.40.367.20">
    <property type="match status" value="1"/>
</dbReference>
<sequence>MIHLFNDFEALSLSLPYLAEVELHQIGGAAPVEHGPKVVLGPGTGLGVAGLVWSPMGWVPVSSEGGHATLGAETEAELALVERLRKGRQRLSVERALSGPGLTELHQAIAASRGHAEEVLEPVEVERRALSGEDEIAEEALDIFTTWLGRFAGDVALVFGARGGVYLGGGIAPKLLRRLTQGDFREAFEHKGRMKEYVGPIPVYVILAEFPALKGAAVGLRAKLANA</sequence>
<dbReference type="GO" id="GO:0004340">
    <property type="term" value="F:glucokinase activity"/>
    <property type="evidence" value="ECO:0007669"/>
    <property type="project" value="InterPro"/>
</dbReference>
<evidence type="ECO:0000313" key="4">
    <source>
        <dbReference type="EMBL" id="ODS02272.1"/>
    </source>
</evidence>
<dbReference type="EMBL" id="LPWD01000353">
    <property type="protein sequence ID" value="ODS02272.1"/>
    <property type="molecule type" value="Genomic_DNA"/>
</dbReference>
<gene>
    <name evidence="4" type="ORF">AUC71_16215</name>
</gene>
<dbReference type="GO" id="GO:0005536">
    <property type="term" value="F:D-glucose binding"/>
    <property type="evidence" value="ECO:0007669"/>
    <property type="project" value="InterPro"/>
</dbReference>
<protein>
    <recommendedName>
        <fullName evidence="6">Glucokinase</fullName>
    </recommendedName>
</protein>
<dbReference type="RefSeq" id="WP_083238342.1">
    <property type="nucleotide sequence ID" value="NZ_LPWD01000353.1"/>
</dbReference>
<dbReference type="PANTHER" id="PTHR47690">
    <property type="entry name" value="GLUCOKINASE"/>
    <property type="match status" value="1"/>
</dbReference>
<dbReference type="Proteomes" id="UP000095042">
    <property type="component" value="Unassembled WGS sequence"/>
</dbReference>
<evidence type="ECO:0008006" key="6">
    <source>
        <dbReference type="Google" id="ProtNLM"/>
    </source>
</evidence>
<accession>A0A1E3W9T7</accession>
<dbReference type="InterPro" id="IPR043129">
    <property type="entry name" value="ATPase_NBD"/>
</dbReference>
<keyword evidence="1" id="KW-0808">Transferase</keyword>
<evidence type="ECO:0000313" key="5">
    <source>
        <dbReference type="Proteomes" id="UP000095042"/>
    </source>
</evidence>
<name>A0A1E3W9T7_9HYPH</name>
<dbReference type="SUPFAM" id="SSF53067">
    <property type="entry name" value="Actin-like ATPase domain"/>
    <property type="match status" value="1"/>
</dbReference>
<keyword evidence="5" id="KW-1185">Reference proteome</keyword>
<organism evidence="4 5">
    <name type="scientific">Methyloceanibacter marginalis</name>
    <dbReference type="NCBI Taxonomy" id="1774971"/>
    <lineage>
        <taxon>Bacteria</taxon>
        <taxon>Pseudomonadati</taxon>
        <taxon>Pseudomonadota</taxon>
        <taxon>Alphaproteobacteria</taxon>
        <taxon>Hyphomicrobiales</taxon>
        <taxon>Hyphomicrobiaceae</taxon>
        <taxon>Methyloceanibacter</taxon>
    </lineage>
</organism>
<dbReference type="AlphaFoldDB" id="A0A1E3W9T7"/>
<evidence type="ECO:0000256" key="1">
    <source>
        <dbReference type="ARBA" id="ARBA00022679"/>
    </source>
</evidence>
<dbReference type="CDD" id="cd24008">
    <property type="entry name" value="ASKHA_NBD_GLK"/>
    <property type="match status" value="1"/>
</dbReference>
<dbReference type="InterPro" id="IPR003836">
    <property type="entry name" value="Glucokinase"/>
</dbReference>
<proteinExistence type="inferred from homology"/>
<keyword evidence="2" id="KW-0418">Kinase</keyword>
<dbReference type="OrthoDB" id="9800595at2"/>
<dbReference type="Pfam" id="PF02685">
    <property type="entry name" value="Glucokinase"/>
    <property type="match status" value="1"/>
</dbReference>
<evidence type="ECO:0000256" key="3">
    <source>
        <dbReference type="RuleBase" id="RU004046"/>
    </source>
</evidence>
<dbReference type="GO" id="GO:0005524">
    <property type="term" value="F:ATP binding"/>
    <property type="evidence" value="ECO:0007669"/>
    <property type="project" value="InterPro"/>
</dbReference>
<dbReference type="InterPro" id="IPR050201">
    <property type="entry name" value="Bacterial_glucokinase"/>
</dbReference>
<evidence type="ECO:0000256" key="2">
    <source>
        <dbReference type="ARBA" id="ARBA00022777"/>
    </source>
</evidence>
<dbReference type="GO" id="GO:0005829">
    <property type="term" value="C:cytosol"/>
    <property type="evidence" value="ECO:0007669"/>
    <property type="project" value="TreeGrafter"/>
</dbReference>
<comment type="caution">
    <text evidence="4">The sequence shown here is derived from an EMBL/GenBank/DDBJ whole genome shotgun (WGS) entry which is preliminary data.</text>
</comment>
<dbReference type="GO" id="GO:0006096">
    <property type="term" value="P:glycolytic process"/>
    <property type="evidence" value="ECO:0007669"/>
    <property type="project" value="InterPro"/>
</dbReference>
<comment type="similarity">
    <text evidence="3">Belongs to the bacterial glucokinase family.</text>
</comment>
<reference evidence="4 5" key="1">
    <citation type="journal article" date="2016" name="Environ. Microbiol.">
        <title>New Methyloceanibacter diversity from North Sea sediments includes methanotroph containing solely the soluble methane monooxygenase.</title>
        <authorList>
            <person name="Vekeman B."/>
            <person name="Kerckhof F.M."/>
            <person name="Cremers G."/>
            <person name="de Vos P."/>
            <person name="Vandamme P."/>
            <person name="Boon N."/>
            <person name="Op den Camp H.J."/>
            <person name="Heylen K."/>
        </authorList>
    </citation>
    <scope>NUCLEOTIDE SEQUENCE [LARGE SCALE GENOMIC DNA]</scope>
    <source>
        <strain evidence="4 5">R-67177</strain>
    </source>
</reference>
<dbReference type="PANTHER" id="PTHR47690:SF1">
    <property type="entry name" value="GLUCOKINASE"/>
    <property type="match status" value="1"/>
</dbReference>